<keyword evidence="2" id="KW-1185">Reference proteome</keyword>
<comment type="caution">
    <text evidence="1">The sequence shown here is derived from an EMBL/GenBank/DDBJ whole genome shotgun (WGS) entry which is preliminary data.</text>
</comment>
<dbReference type="Proteomes" id="UP000050280">
    <property type="component" value="Unassembled WGS sequence"/>
</dbReference>
<evidence type="ECO:0000313" key="2">
    <source>
        <dbReference type="Proteomes" id="UP000050280"/>
    </source>
</evidence>
<reference evidence="1 2" key="1">
    <citation type="submission" date="2015-09" db="EMBL/GenBank/DDBJ databases">
        <title>Genome sequence of the marine flavobacterium Croceitalea dokdonensis DOKDO 023 that contains proton- and sodium-pumping rhodopsins.</title>
        <authorList>
            <person name="Kwon S.-K."/>
            <person name="Lee H.K."/>
            <person name="Kwak M.-J."/>
            <person name="Kim J.F."/>
        </authorList>
    </citation>
    <scope>NUCLEOTIDE SEQUENCE [LARGE SCALE GENOMIC DNA]</scope>
    <source>
        <strain evidence="1 2">DOKDO 023</strain>
    </source>
</reference>
<protein>
    <submittedName>
        <fullName evidence="1">Uncharacterized protein</fullName>
    </submittedName>
</protein>
<dbReference type="AlphaFoldDB" id="A0A0P7AWE4"/>
<evidence type="ECO:0000313" key="1">
    <source>
        <dbReference type="EMBL" id="KPM33014.1"/>
    </source>
</evidence>
<name>A0A0P7AWE4_9FLAO</name>
<proteinExistence type="predicted"/>
<accession>A0A0P7AWE4</accession>
<sequence length="43" mass="5335">MFFLESYKKQTHKFKKEKAHFHGLFLTKNQFKMITQNTPKQFK</sequence>
<dbReference type="EMBL" id="LDJX01000002">
    <property type="protein sequence ID" value="KPM33014.1"/>
    <property type="molecule type" value="Genomic_DNA"/>
</dbReference>
<organism evidence="1 2">
    <name type="scientific">Croceitalea dokdonensis DOKDO 023</name>
    <dbReference type="NCBI Taxonomy" id="1300341"/>
    <lineage>
        <taxon>Bacteria</taxon>
        <taxon>Pseudomonadati</taxon>
        <taxon>Bacteroidota</taxon>
        <taxon>Flavobacteriia</taxon>
        <taxon>Flavobacteriales</taxon>
        <taxon>Flavobacteriaceae</taxon>
        <taxon>Croceitalea</taxon>
    </lineage>
</organism>
<gene>
    <name evidence="1" type="ORF">I595_1441</name>
</gene>